<organism evidence="2 3">
    <name type="scientific">Actinomyces bovis</name>
    <dbReference type="NCBI Taxonomy" id="1658"/>
    <lineage>
        <taxon>Bacteria</taxon>
        <taxon>Bacillati</taxon>
        <taxon>Actinomycetota</taxon>
        <taxon>Actinomycetes</taxon>
        <taxon>Actinomycetales</taxon>
        <taxon>Actinomycetaceae</taxon>
        <taxon>Actinomyces</taxon>
    </lineage>
</organism>
<reference evidence="2 3" key="1">
    <citation type="submission" date="2018-06" db="EMBL/GenBank/DDBJ databases">
        <authorList>
            <consortium name="Pathogen Informatics"/>
            <person name="Doyle S."/>
        </authorList>
    </citation>
    <scope>NUCLEOTIDE SEQUENCE [LARGE SCALE GENOMIC DNA]</scope>
    <source>
        <strain evidence="2 3">NCTC11535</strain>
    </source>
</reference>
<feature type="domain" description="Bacterial mobilisation" evidence="1">
    <location>
        <begin position="65"/>
        <end position="108"/>
    </location>
</feature>
<keyword evidence="3" id="KW-1185">Reference proteome</keyword>
<dbReference type="EMBL" id="UAPQ01000007">
    <property type="protein sequence ID" value="SPT53476.1"/>
    <property type="molecule type" value="Genomic_DNA"/>
</dbReference>
<evidence type="ECO:0000313" key="3">
    <source>
        <dbReference type="Proteomes" id="UP000250006"/>
    </source>
</evidence>
<sequence>MRVGRRERLTVYLTPQERELLELRAETSGESMAKILVDAALRPVGGHVDVGSLAEAVALLRGYRRQLEGACTNLNQIAHHANTVCEIPSNFADVLSRVEATVDEVNDMLVSVRR</sequence>
<dbReference type="InterPro" id="IPR008687">
    <property type="entry name" value="MobC"/>
</dbReference>
<dbReference type="Pfam" id="PF05713">
    <property type="entry name" value="MobC"/>
    <property type="match status" value="1"/>
</dbReference>
<gene>
    <name evidence="2" type="ORF">NCTC11535_01140</name>
</gene>
<evidence type="ECO:0000313" key="2">
    <source>
        <dbReference type="EMBL" id="SPT53476.1"/>
    </source>
</evidence>
<name>A0ABY1VMY9_9ACTO</name>
<evidence type="ECO:0000259" key="1">
    <source>
        <dbReference type="Pfam" id="PF05713"/>
    </source>
</evidence>
<dbReference type="Proteomes" id="UP000250006">
    <property type="component" value="Unassembled WGS sequence"/>
</dbReference>
<accession>A0ABY1VMY9</accession>
<proteinExistence type="predicted"/>
<protein>
    <submittedName>
        <fullName evidence="2">Bacterial mobilisation protein (MobC)</fullName>
    </submittedName>
</protein>
<comment type="caution">
    <text evidence="2">The sequence shown here is derived from an EMBL/GenBank/DDBJ whole genome shotgun (WGS) entry which is preliminary data.</text>
</comment>